<dbReference type="Gene3D" id="3.40.50.850">
    <property type="entry name" value="Isochorismatase-like"/>
    <property type="match status" value="1"/>
</dbReference>
<dbReference type="SUPFAM" id="SSF52499">
    <property type="entry name" value="Isochorismatase-like hydrolases"/>
    <property type="match status" value="1"/>
</dbReference>
<name>A0ABV2P152_9MICC</name>
<dbReference type="CDD" id="cd00431">
    <property type="entry name" value="cysteine_hydrolases"/>
    <property type="match status" value="1"/>
</dbReference>
<dbReference type="RefSeq" id="WP_354225880.1">
    <property type="nucleotide sequence ID" value="NZ_JBEPSN010000001.1"/>
</dbReference>
<accession>A0ABV2P152</accession>
<dbReference type="PANTHER" id="PTHR43540:SF1">
    <property type="entry name" value="ISOCHORISMATASE HYDROLASE"/>
    <property type="match status" value="1"/>
</dbReference>
<evidence type="ECO:0000313" key="4">
    <source>
        <dbReference type="Proteomes" id="UP001549307"/>
    </source>
</evidence>
<keyword evidence="1 3" id="KW-0378">Hydrolase</keyword>
<dbReference type="EMBL" id="JBEPSN010000001">
    <property type="protein sequence ID" value="MET4538453.1"/>
    <property type="molecule type" value="Genomic_DNA"/>
</dbReference>
<dbReference type="InterPro" id="IPR036380">
    <property type="entry name" value="Isochorismatase-like_sf"/>
</dbReference>
<dbReference type="InterPro" id="IPR050272">
    <property type="entry name" value="Isochorismatase-like_hydrls"/>
</dbReference>
<dbReference type="PANTHER" id="PTHR43540">
    <property type="entry name" value="PEROXYUREIDOACRYLATE/UREIDOACRYLATE AMIDOHYDROLASE-RELATED"/>
    <property type="match status" value="1"/>
</dbReference>
<gene>
    <name evidence="3" type="ORF">ABIE37_000208</name>
</gene>
<evidence type="ECO:0000259" key="2">
    <source>
        <dbReference type="Pfam" id="PF00857"/>
    </source>
</evidence>
<dbReference type="Pfam" id="PF00857">
    <property type="entry name" value="Isochorismatase"/>
    <property type="match status" value="1"/>
</dbReference>
<dbReference type="GO" id="GO:0018750">
    <property type="term" value="F:biuret amidohydrolase activity"/>
    <property type="evidence" value="ECO:0007669"/>
    <property type="project" value="UniProtKB-EC"/>
</dbReference>
<sequence length="206" mass="21076">MNALNPRATALLVVHLQPDIVSPGTAFGTIFSAEVQSRGVLAKCESAMRSVRNAGGLVVLLRIAFAEDYSDLDPSIPLLKMVAEAGCLKDGSPGAAIVPGVTVLDEDAVVTHTRPGPFTGAELNELLSTREITNVVVCGVATNASVEGAVRQAADLGYNTHVLSDAVSAADKSSHEASLGSMGLFARVLSVADLAAAMVPVARGAL</sequence>
<keyword evidence="4" id="KW-1185">Reference proteome</keyword>
<evidence type="ECO:0000313" key="3">
    <source>
        <dbReference type="EMBL" id="MET4538453.1"/>
    </source>
</evidence>
<comment type="caution">
    <text evidence="3">The sequence shown here is derived from an EMBL/GenBank/DDBJ whole genome shotgun (WGS) entry which is preliminary data.</text>
</comment>
<dbReference type="GeneID" id="92751188"/>
<reference evidence="3 4" key="1">
    <citation type="submission" date="2024-06" db="EMBL/GenBank/DDBJ databases">
        <title>Sorghum-associated microbial communities from plants grown in Nebraska, USA.</title>
        <authorList>
            <person name="Schachtman D."/>
        </authorList>
    </citation>
    <scope>NUCLEOTIDE SEQUENCE [LARGE SCALE GENOMIC DNA]</scope>
    <source>
        <strain evidence="3 4">3552</strain>
    </source>
</reference>
<evidence type="ECO:0000256" key="1">
    <source>
        <dbReference type="ARBA" id="ARBA00022801"/>
    </source>
</evidence>
<feature type="domain" description="Isochorismatase-like" evidence="2">
    <location>
        <begin position="9"/>
        <end position="193"/>
    </location>
</feature>
<organism evidence="3 4">
    <name type="scientific">Arthrobacter bambusae</name>
    <dbReference type="NCBI Taxonomy" id="1338426"/>
    <lineage>
        <taxon>Bacteria</taxon>
        <taxon>Bacillati</taxon>
        <taxon>Actinomycetota</taxon>
        <taxon>Actinomycetes</taxon>
        <taxon>Micrococcales</taxon>
        <taxon>Micrococcaceae</taxon>
        <taxon>Arthrobacter</taxon>
    </lineage>
</organism>
<proteinExistence type="predicted"/>
<protein>
    <submittedName>
        <fullName evidence="3">Nicotinamidase-related amidase</fullName>
        <ecNumber evidence="3">3.5.1.84</ecNumber>
    </submittedName>
</protein>
<dbReference type="Proteomes" id="UP001549307">
    <property type="component" value="Unassembled WGS sequence"/>
</dbReference>
<dbReference type="EC" id="3.5.1.84" evidence="3"/>
<dbReference type="InterPro" id="IPR000868">
    <property type="entry name" value="Isochorismatase-like_dom"/>
</dbReference>